<organism evidence="3 4">
    <name type="scientific">Methanomicrobium antiquum</name>
    <dbReference type="NCBI Taxonomy" id="487686"/>
    <lineage>
        <taxon>Archaea</taxon>
        <taxon>Methanobacteriati</taxon>
        <taxon>Methanobacteriota</taxon>
        <taxon>Stenosarchaea group</taxon>
        <taxon>Methanomicrobia</taxon>
        <taxon>Methanomicrobiales</taxon>
        <taxon>Methanomicrobiaceae</taxon>
        <taxon>Methanomicrobium</taxon>
    </lineage>
</organism>
<protein>
    <recommendedName>
        <fullName evidence="2">MEMO1 family protein L1994_07745</fullName>
    </recommendedName>
</protein>
<dbReference type="KEGG" id="manq:L1994_07745"/>
<dbReference type="HAMAP" id="MF_00055">
    <property type="entry name" value="MEMO1"/>
    <property type="match status" value="1"/>
</dbReference>
<evidence type="ECO:0000256" key="1">
    <source>
        <dbReference type="ARBA" id="ARBA00006315"/>
    </source>
</evidence>
<sequence length="271" mass="29888">MVLRRATFAGMFYPDNPAHLKQILDKFFKTVSENSESANLGKTFGIVSPHAGIAYSGLSSAFAYSTVDLNFSGTFLVIGPSHSGYPDSSTTLSWETPLGVVENDISFSKALSEYIPTDDFVHNQRENSIEVQMPFIKYRFPNAKATAILMGNQSLKNAKRVSDAIYNTVSVTKSDVIVVASSDFSHYIPKSQAEKYDKYAIDALKDLNTDEFYRRIHDEGISACGYGPITAMVEYCRKKGAKKGRLLHYSTSGDITKDFSQVVGYAAISVE</sequence>
<accession>A0AAF0JM03</accession>
<evidence type="ECO:0000256" key="2">
    <source>
        <dbReference type="HAMAP-Rule" id="MF_00055"/>
    </source>
</evidence>
<comment type="similarity">
    <text evidence="1 2">Belongs to the MEMO1 family.</text>
</comment>
<proteinExistence type="inferred from homology"/>
<dbReference type="EMBL" id="CP091092">
    <property type="protein sequence ID" value="WFN36040.1"/>
    <property type="molecule type" value="Genomic_DNA"/>
</dbReference>
<reference evidence="3" key="1">
    <citation type="submission" date="2022-01" db="EMBL/GenBank/DDBJ databases">
        <title>Complete genome of Methanomicrobium antiquum DSM 21220.</title>
        <authorList>
            <person name="Chen S.-C."/>
            <person name="You Y.-T."/>
            <person name="Zhou Y.-Z."/>
            <person name="Lai M.-C."/>
        </authorList>
    </citation>
    <scope>NUCLEOTIDE SEQUENCE</scope>
    <source>
        <strain evidence="3">DSM 21220</strain>
    </source>
</reference>
<dbReference type="PANTHER" id="PTHR11060">
    <property type="entry name" value="PROTEIN MEMO1"/>
    <property type="match status" value="1"/>
</dbReference>
<dbReference type="AlphaFoldDB" id="A0AAF0JM03"/>
<evidence type="ECO:0000313" key="3">
    <source>
        <dbReference type="EMBL" id="WFN36040.1"/>
    </source>
</evidence>
<dbReference type="Pfam" id="PF01875">
    <property type="entry name" value="Memo"/>
    <property type="match status" value="1"/>
</dbReference>
<dbReference type="CDD" id="cd07361">
    <property type="entry name" value="MEMO_like"/>
    <property type="match status" value="1"/>
</dbReference>
<name>A0AAF0JM03_9EURY</name>
<dbReference type="NCBIfam" id="TIGR04336">
    <property type="entry name" value="AmmeMemoSam_B"/>
    <property type="match status" value="1"/>
</dbReference>
<keyword evidence="4" id="KW-1185">Reference proteome</keyword>
<evidence type="ECO:0000313" key="4">
    <source>
        <dbReference type="Proteomes" id="UP001218895"/>
    </source>
</evidence>
<dbReference type="PANTHER" id="PTHR11060:SF0">
    <property type="entry name" value="PROTEIN MEMO1"/>
    <property type="match status" value="1"/>
</dbReference>
<dbReference type="Proteomes" id="UP001218895">
    <property type="component" value="Chromosome"/>
</dbReference>
<dbReference type="Gene3D" id="3.40.830.10">
    <property type="entry name" value="LigB-like"/>
    <property type="match status" value="1"/>
</dbReference>
<dbReference type="RefSeq" id="WP_278098878.1">
    <property type="nucleotide sequence ID" value="NZ_CP091092.1"/>
</dbReference>
<dbReference type="InterPro" id="IPR002737">
    <property type="entry name" value="MEMO1_fam"/>
</dbReference>
<gene>
    <name evidence="3" type="primary">amrB</name>
    <name evidence="3" type="ORF">L1994_07745</name>
</gene>
<dbReference type="GeneID" id="79950281"/>